<dbReference type="RefSeq" id="WP_171083318.1">
    <property type="nucleotide sequence ID" value="NZ_BNBU01000014.1"/>
</dbReference>
<evidence type="ECO:0000256" key="2">
    <source>
        <dbReference type="ARBA" id="ARBA00022617"/>
    </source>
</evidence>
<comment type="cofactor">
    <cofactor evidence="7">
        <name>heme</name>
        <dbReference type="ChEBI" id="CHEBI:30413"/>
    </cofactor>
</comment>
<keyword evidence="6 8" id="KW-0503">Monooxygenase</keyword>
<dbReference type="PANTHER" id="PTHR24291">
    <property type="entry name" value="CYTOCHROME P450 FAMILY 4"/>
    <property type="match status" value="1"/>
</dbReference>
<keyword evidence="5 7" id="KW-0408">Iron</keyword>
<dbReference type="AlphaFoldDB" id="A0A7Y7B6J5"/>
<dbReference type="Proteomes" id="UP000587462">
    <property type="component" value="Unassembled WGS sequence"/>
</dbReference>
<dbReference type="Pfam" id="PF00067">
    <property type="entry name" value="p450"/>
    <property type="match status" value="1"/>
</dbReference>
<evidence type="ECO:0000256" key="3">
    <source>
        <dbReference type="ARBA" id="ARBA00022723"/>
    </source>
</evidence>
<accession>A0A7Y7B6J5</accession>
<dbReference type="InterPro" id="IPR002401">
    <property type="entry name" value="Cyt_P450_E_grp-I"/>
</dbReference>
<comment type="caution">
    <text evidence="9">The sequence shown here is derived from an EMBL/GenBank/DDBJ whole genome shotgun (WGS) entry which is preliminary data.</text>
</comment>
<protein>
    <submittedName>
        <fullName evidence="9">Cytochrome P450</fullName>
    </submittedName>
</protein>
<proteinExistence type="inferred from homology"/>
<evidence type="ECO:0000256" key="4">
    <source>
        <dbReference type="ARBA" id="ARBA00023002"/>
    </source>
</evidence>
<keyword evidence="2 7" id="KW-0349">Heme</keyword>
<comment type="similarity">
    <text evidence="1 8">Belongs to the cytochrome P450 family.</text>
</comment>
<dbReference type="PANTHER" id="PTHR24291:SF50">
    <property type="entry name" value="BIFUNCTIONAL ALBAFLAVENONE MONOOXYGENASE_TERPENE SYNTHASE"/>
    <property type="match status" value="1"/>
</dbReference>
<dbReference type="SUPFAM" id="SSF48264">
    <property type="entry name" value="Cytochrome P450"/>
    <property type="match status" value="1"/>
</dbReference>
<dbReference type="InterPro" id="IPR036396">
    <property type="entry name" value="Cyt_P450_sf"/>
</dbReference>
<evidence type="ECO:0000256" key="6">
    <source>
        <dbReference type="ARBA" id="ARBA00023033"/>
    </source>
</evidence>
<keyword evidence="3 7" id="KW-0479">Metal-binding</keyword>
<dbReference type="PROSITE" id="PS00086">
    <property type="entry name" value="CYTOCHROME_P450"/>
    <property type="match status" value="1"/>
</dbReference>
<sequence length="447" mass="49129">MSTFTTGTAPGALPGLGHMWPLLRDPTAFLASLPAHGDLVEIRLGRERAYVPCHPELLRHVLTDDRTFDKGGAYYDRARAMAGNGVATCPHRDHRRQRRLMQPAFHHDQLKAYAAVMEHETAALAASWGDSEVVDAYPVLYALALRTVTRTLFAAHVDEAVVEEIRQSFETAFSGFFRQMFMPPAVRRLPLPSNVRHRRALRHLHGTVEGIVTAYRRDGAGRGDLLSVLFSSQDTEGGDGLTDAEIQDQVVTVLAAGTETVAATLTWALQLLSEHPEQQRRLQAEADAVLGGRPARWDDIARLPFAARVVNETVRLHPPGWLFTRVTSAETELAGRRLPPDTTVVIAPTTVHRRTGAYARPLEFDPDRWLADRAAALPRGAFLGFGAGARKCIGDDFGVAECVLVLATIAAGRTVHSVPGADTRPVPLAAFHRPRRLPLRLDRRGPR</sequence>
<dbReference type="Gene3D" id="1.10.630.10">
    <property type="entry name" value="Cytochrome P450"/>
    <property type="match status" value="1"/>
</dbReference>
<reference evidence="9 10" key="1">
    <citation type="submission" date="2020-04" db="EMBL/GenBank/DDBJ databases">
        <title>Draft Genome Sequence of Streptomyces morookaense DSM 40503, an 8-azaguanine-producing strain.</title>
        <authorList>
            <person name="Qi J."/>
            <person name="Gao J.-M."/>
        </authorList>
    </citation>
    <scope>NUCLEOTIDE SEQUENCE [LARGE SCALE GENOMIC DNA]</scope>
    <source>
        <strain evidence="9 10">DSM 40503</strain>
    </source>
</reference>
<name>A0A7Y7B6J5_STRMO</name>
<keyword evidence="4 8" id="KW-0560">Oxidoreductase</keyword>
<evidence type="ECO:0000256" key="5">
    <source>
        <dbReference type="ARBA" id="ARBA00023004"/>
    </source>
</evidence>
<feature type="binding site" description="axial binding residue" evidence="7">
    <location>
        <position position="392"/>
    </location>
    <ligand>
        <name>heme</name>
        <dbReference type="ChEBI" id="CHEBI:30413"/>
    </ligand>
    <ligandPart>
        <name>Fe</name>
        <dbReference type="ChEBI" id="CHEBI:18248"/>
    </ligandPart>
</feature>
<evidence type="ECO:0000256" key="7">
    <source>
        <dbReference type="PIRSR" id="PIRSR602401-1"/>
    </source>
</evidence>
<dbReference type="CDD" id="cd11049">
    <property type="entry name" value="CYP170A1-like"/>
    <property type="match status" value="1"/>
</dbReference>
<dbReference type="PRINTS" id="PR00385">
    <property type="entry name" value="P450"/>
</dbReference>
<dbReference type="GO" id="GO:0020037">
    <property type="term" value="F:heme binding"/>
    <property type="evidence" value="ECO:0007669"/>
    <property type="project" value="InterPro"/>
</dbReference>
<dbReference type="InterPro" id="IPR001128">
    <property type="entry name" value="Cyt_P450"/>
</dbReference>
<dbReference type="InterPro" id="IPR050196">
    <property type="entry name" value="Cytochrome_P450_Monoox"/>
</dbReference>
<dbReference type="EMBL" id="JABBXF010000044">
    <property type="protein sequence ID" value="NVK79909.1"/>
    <property type="molecule type" value="Genomic_DNA"/>
</dbReference>
<dbReference type="PRINTS" id="PR00463">
    <property type="entry name" value="EP450I"/>
</dbReference>
<dbReference type="InterPro" id="IPR017972">
    <property type="entry name" value="Cyt_P450_CS"/>
</dbReference>
<gene>
    <name evidence="9" type="ORF">HG542_19845</name>
</gene>
<organism evidence="9 10">
    <name type="scientific">Streptomyces morookaense</name>
    <name type="common">Streptoverticillium morookaense</name>
    <dbReference type="NCBI Taxonomy" id="1970"/>
    <lineage>
        <taxon>Bacteria</taxon>
        <taxon>Bacillati</taxon>
        <taxon>Actinomycetota</taxon>
        <taxon>Actinomycetes</taxon>
        <taxon>Kitasatosporales</taxon>
        <taxon>Streptomycetaceae</taxon>
        <taxon>Streptomyces</taxon>
    </lineage>
</organism>
<evidence type="ECO:0000256" key="8">
    <source>
        <dbReference type="RuleBase" id="RU000461"/>
    </source>
</evidence>
<keyword evidence="10" id="KW-1185">Reference proteome</keyword>
<dbReference type="GO" id="GO:0005506">
    <property type="term" value="F:iron ion binding"/>
    <property type="evidence" value="ECO:0007669"/>
    <property type="project" value="InterPro"/>
</dbReference>
<evidence type="ECO:0000313" key="10">
    <source>
        <dbReference type="Proteomes" id="UP000587462"/>
    </source>
</evidence>
<dbReference type="GO" id="GO:0016705">
    <property type="term" value="F:oxidoreductase activity, acting on paired donors, with incorporation or reduction of molecular oxygen"/>
    <property type="evidence" value="ECO:0007669"/>
    <property type="project" value="InterPro"/>
</dbReference>
<evidence type="ECO:0000256" key="1">
    <source>
        <dbReference type="ARBA" id="ARBA00010617"/>
    </source>
</evidence>
<dbReference type="GO" id="GO:0004497">
    <property type="term" value="F:monooxygenase activity"/>
    <property type="evidence" value="ECO:0007669"/>
    <property type="project" value="UniProtKB-KW"/>
</dbReference>
<evidence type="ECO:0000313" key="9">
    <source>
        <dbReference type="EMBL" id="NVK79909.1"/>
    </source>
</evidence>